<dbReference type="EMBL" id="DF237290">
    <property type="protein sequence ID" value="GAQ87251.1"/>
    <property type="molecule type" value="Genomic_DNA"/>
</dbReference>
<keyword evidence="11" id="KW-1185">Reference proteome</keyword>
<reference evidence="10 11" key="1">
    <citation type="journal article" date="2014" name="Nat. Commun.">
        <title>Klebsormidium flaccidum genome reveals primary factors for plant terrestrial adaptation.</title>
        <authorList>
            <person name="Hori K."/>
            <person name="Maruyama F."/>
            <person name="Fujisawa T."/>
            <person name="Togashi T."/>
            <person name="Yamamoto N."/>
            <person name="Seo M."/>
            <person name="Sato S."/>
            <person name="Yamada T."/>
            <person name="Mori H."/>
            <person name="Tajima N."/>
            <person name="Moriyama T."/>
            <person name="Ikeuchi M."/>
            <person name="Watanabe M."/>
            <person name="Wada H."/>
            <person name="Kobayashi K."/>
            <person name="Saito M."/>
            <person name="Masuda T."/>
            <person name="Sasaki-Sekimoto Y."/>
            <person name="Mashiguchi K."/>
            <person name="Awai K."/>
            <person name="Shimojima M."/>
            <person name="Masuda S."/>
            <person name="Iwai M."/>
            <person name="Nobusawa T."/>
            <person name="Narise T."/>
            <person name="Kondo S."/>
            <person name="Saito H."/>
            <person name="Sato R."/>
            <person name="Murakawa M."/>
            <person name="Ihara Y."/>
            <person name="Oshima-Yamada Y."/>
            <person name="Ohtaka K."/>
            <person name="Satoh M."/>
            <person name="Sonobe K."/>
            <person name="Ishii M."/>
            <person name="Ohtani R."/>
            <person name="Kanamori-Sato M."/>
            <person name="Honoki R."/>
            <person name="Miyazaki D."/>
            <person name="Mochizuki H."/>
            <person name="Umetsu J."/>
            <person name="Higashi K."/>
            <person name="Shibata D."/>
            <person name="Kamiya Y."/>
            <person name="Sato N."/>
            <person name="Nakamura Y."/>
            <person name="Tabata S."/>
            <person name="Ida S."/>
            <person name="Kurokawa K."/>
            <person name="Ohta H."/>
        </authorList>
    </citation>
    <scope>NUCLEOTIDE SEQUENCE [LARGE SCALE GENOMIC DNA]</scope>
    <source>
        <strain evidence="10 11">NIES-2285</strain>
    </source>
</reference>
<dbReference type="Pfam" id="PF01490">
    <property type="entry name" value="Aa_trans"/>
    <property type="match status" value="1"/>
</dbReference>
<feature type="transmembrane region" description="Helical" evidence="8">
    <location>
        <begin position="93"/>
        <end position="119"/>
    </location>
</feature>
<feature type="transmembrane region" description="Helical" evidence="8">
    <location>
        <begin position="397"/>
        <end position="419"/>
    </location>
</feature>
<dbReference type="Proteomes" id="UP000054558">
    <property type="component" value="Unassembled WGS sequence"/>
</dbReference>
<comment type="subcellular location">
    <subcellularLocation>
        <location evidence="1">Membrane</location>
    </subcellularLocation>
</comment>
<protein>
    <submittedName>
        <fullName evidence="10">Putative AUX1 LAX family of auxin influx carriers</fullName>
    </submittedName>
</protein>
<feature type="domain" description="Amino acid transporter transmembrane" evidence="9">
    <location>
        <begin position="63"/>
        <end position="433"/>
    </location>
</feature>
<feature type="transmembrane region" description="Helical" evidence="8">
    <location>
        <begin position="214"/>
        <end position="231"/>
    </location>
</feature>
<evidence type="ECO:0000259" key="9">
    <source>
        <dbReference type="Pfam" id="PF01490"/>
    </source>
</evidence>
<dbReference type="InterPro" id="IPR013057">
    <property type="entry name" value="AA_transpt_TM"/>
</dbReference>
<feature type="transmembrane region" description="Helical" evidence="8">
    <location>
        <begin position="330"/>
        <end position="355"/>
    </location>
</feature>
<dbReference type="PANTHER" id="PTHR48017">
    <property type="entry name" value="OS05G0424000 PROTEIN-RELATED"/>
    <property type="match status" value="1"/>
</dbReference>
<dbReference type="STRING" id="105231.A0A1Y1IDR9"/>
<dbReference type="GO" id="GO:0016020">
    <property type="term" value="C:membrane"/>
    <property type="evidence" value="ECO:0000318"/>
    <property type="project" value="GO_Central"/>
</dbReference>
<evidence type="ECO:0000256" key="7">
    <source>
        <dbReference type="SAM" id="MobiDB-lite"/>
    </source>
</evidence>
<dbReference type="GO" id="GO:0003333">
    <property type="term" value="P:amino acid transmembrane transport"/>
    <property type="evidence" value="ECO:0000318"/>
    <property type="project" value="GO_Central"/>
</dbReference>
<evidence type="ECO:0000256" key="3">
    <source>
        <dbReference type="ARBA" id="ARBA00022692"/>
    </source>
</evidence>
<organism evidence="10 11">
    <name type="scientific">Klebsormidium nitens</name>
    <name type="common">Green alga</name>
    <name type="synonym">Ulothrix nitens</name>
    <dbReference type="NCBI Taxonomy" id="105231"/>
    <lineage>
        <taxon>Eukaryota</taxon>
        <taxon>Viridiplantae</taxon>
        <taxon>Streptophyta</taxon>
        <taxon>Klebsormidiophyceae</taxon>
        <taxon>Klebsormidiales</taxon>
        <taxon>Klebsormidiaceae</taxon>
        <taxon>Klebsormidium</taxon>
    </lineage>
</organism>
<accession>A0A1Y1IDR9</accession>
<evidence type="ECO:0000313" key="11">
    <source>
        <dbReference type="Proteomes" id="UP000054558"/>
    </source>
</evidence>
<feature type="transmembrane region" description="Helical" evidence="8">
    <location>
        <begin position="367"/>
        <end position="391"/>
    </location>
</feature>
<dbReference type="GO" id="GO:0015171">
    <property type="term" value="F:amino acid transmembrane transporter activity"/>
    <property type="evidence" value="ECO:0000318"/>
    <property type="project" value="GO_Central"/>
</dbReference>
<name>A0A1Y1IDR9_KLENI</name>
<keyword evidence="5 8" id="KW-1133">Transmembrane helix</keyword>
<dbReference type="OrthoDB" id="40134at2759"/>
<evidence type="ECO:0000256" key="4">
    <source>
        <dbReference type="ARBA" id="ARBA00022970"/>
    </source>
</evidence>
<keyword evidence="4" id="KW-0029">Amino-acid transport</keyword>
<evidence type="ECO:0000256" key="8">
    <source>
        <dbReference type="SAM" id="Phobius"/>
    </source>
</evidence>
<feature type="transmembrane region" description="Helical" evidence="8">
    <location>
        <begin position="287"/>
        <end position="310"/>
    </location>
</feature>
<evidence type="ECO:0000256" key="2">
    <source>
        <dbReference type="ARBA" id="ARBA00022448"/>
    </source>
</evidence>
<evidence type="ECO:0000256" key="1">
    <source>
        <dbReference type="ARBA" id="ARBA00004370"/>
    </source>
</evidence>
<feature type="transmembrane region" description="Helical" evidence="8">
    <location>
        <begin position="155"/>
        <end position="175"/>
    </location>
</feature>
<keyword evidence="2" id="KW-0813">Transport</keyword>
<feature type="transmembrane region" description="Helical" evidence="8">
    <location>
        <begin position="190"/>
        <end position="207"/>
    </location>
</feature>
<dbReference type="AlphaFoldDB" id="A0A1Y1IDR9"/>
<dbReference type="OMA" id="FRIWSFI"/>
<feature type="compositionally biased region" description="Basic and acidic residues" evidence="7">
    <location>
        <begin position="19"/>
        <end position="28"/>
    </location>
</feature>
<keyword evidence="6 8" id="KW-0472">Membrane</keyword>
<evidence type="ECO:0000256" key="5">
    <source>
        <dbReference type="ARBA" id="ARBA00022989"/>
    </source>
</evidence>
<sequence>MAPHVGDAAPVAHVSEPVVKGEAKDGTSHDNTQGTYEDSYHYEDGSHGSGFSEWVQKLIWRGGSKYDAWLNAASAQVGQVILTLPTAMAQMGFALGLVTQFAFAALGCWTAYLLSALYAEHRVRGERARGPKAFQGHVIQYHEIAGSLVGPWARWAVVVFNLLSLGGLTVVQIIACASDMYYLSSVLSKRSWALVFGGMSLLTVLLPTFHNYRVWSFLGLVATTYTSWLMVGESLHVGQAPGVKHRGPHDITSFFSGLTTVLFAYGGHSITIEILHAMWHPRKYPLTYVTAVAYVFTLTVPNSVSVYWAYGDQVLKKSNAFGVLPPSPQRNVGIILMVLHQGVAFGLFVTPLYFLWEKLLGTHQASYIVRVSSRIPVVLVIWFLAVAFPFFGPINSILGALTTTFATYLLPVALHWITFRTSEARANAVIKPPRWLGRNWNVAFLISGVTFLTVAILGVGFGGYASIHTLIDQISTFGVFDECYQCPAPPKPKRF</sequence>
<proteinExistence type="predicted"/>
<gene>
    <name evidence="10" type="ORF">KFL_003410080</name>
</gene>
<feature type="region of interest" description="Disordered" evidence="7">
    <location>
        <begin position="16"/>
        <end position="39"/>
    </location>
</feature>
<keyword evidence="3 8" id="KW-0812">Transmembrane</keyword>
<evidence type="ECO:0000256" key="6">
    <source>
        <dbReference type="ARBA" id="ARBA00023136"/>
    </source>
</evidence>
<feature type="transmembrane region" description="Helical" evidence="8">
    <location>
        <begin position="251"/>
        <end position="275"/>
    </location>
</feature>
<feature type="transmembrane region" description="Helical" evidence="8">
    <location>
        <begin position="440"/>
        <end position="465"/>
    </location>
</feature>
<evidence type="ECO:0000313" key="10">
    <source>
        <dbReference type="EMBL" id="GAQ87251.1"/>
    </source>
</evidence>